<dbReference type="Pfam" id="PF05919">
    <property type="entry name" value="Mitovir_RNA_pol"/>
    <property type="match status" value="1"/>
</dbReference>
<sequence length="844" mass="93690">MKLFPMLPLRTPSSKPNTFKRFDSVFTAVKLLINLAGWSFATTLLSLLTLFYNRIVSAFTNTPGATIQALKFYRAYYLAFLRGGKAFAELTYPSDTVTGFESHSGVRSKNERIIFRIIDFRVELAELELPQADLLAFDRIVFAILSFDRIVSMASEPNFDTITAPSGFKYPEGGSFFDKLPTSLESLGITPTTFWAEVRRQAKLQRHVIMSTGGVNGPASWTAHTDAKAIMGNTALYKNFKYMAQSLGMNWLLQDLVSCVSLPSYDSLNDSMIHTGRLHHFEEWGGKVRVVAIVDYWTQILMSPLHNAIFHFLSKIPADGTFDQDAAIARVAAFTRDPNAEVYSYDLTAATDRLPISVQVEILSFLTTRQFANAWANLLVGRSYFHAPSNKSYEYAVGQPMGSKSSWAMLALTHHVIVRQAARSVSETPYETYALLGDDITLTGSLIAQAYLKIMSLLDVTINLSKSIVHYGDAKPAAEFCKRIFIEGHELTAIPVKLIAKTIMNGRLLPQLQNELFRRGFDTTSTWLLAFLTALTDLESGRFLAILNAIPTKVSSILNPISSGTKLAEFSKWFGDKWQLTSKDIIQAHMYIAITEALKRVDTLLRQAQIIHSAIESNAFGYSTFDASRILGWSYSDPEIDRERLAATMPQLSPTHPIVKAAQNEMDRLSALLADLQSGDTKVVARAQADMLNLFRSSLMDTWQDVDSARAQADRSLVQRALTLLADVILNRTTDGNGRKKHTVDFTVHLAYLNRLWNVKWTLGGVVLINSVKSKVLGTKAEATTRLTAIDSETGIIEMFHVPLSAKKARKVVSPTATPVAEAVKATVTAIDSNESNPHSPSYK</sequence>
<organism evidence="4">
    <name type="scientific">Rhizophagus diaphanum mitovirus 3</name>
    <dbReference type="NCBI Taxonomy" id="2487744"/>
    <lineage>
        <taxon>Viruses</taxon>
        <taxon>Riboviria</taxon>
        <taxon>Orthornavirae</taxon>
        <taxon>Lenarviricota</taxon>
        <taxon>Howeltoviricetes</taxon>
        <taxon>Cryppavirales</taxon>
        <taxon>Mitoviridae</taxon>
        <taxon>Mitovirus</taxon>
    </lineage>
</organism>
<dbReference type="InterPro" id="IPR008686">
    <property type="entry name" value="RNA_pol_mitovir"/>
</dbReference>
<name>A0A3S8QL55_9VIRU</name>
<proteinExistence type="predicted"/>
<protein>
    <submittedName>
        <fullName evidence="4">RNA-dependent RNA polymerase</fullName>
    </submittedName>
</protein>
<evidence type="ECO:0000256" key="3">
    <source>
        <dbReference type="ARBA" id="ARBA00022695"/>
    </source>
</evidence>
<dbReference type="PANTHER" id="PTHR34456:SF13">
    <property type="entry name" value="REVERSE TRANSCRIPTASE DOMAIN-CONTAINING PROTEIN"/>
    <property type="match status" value="1"/>
</dbReference>
<keyword evidence="3" id="KW-0548">Nucleotidyltransferase</keyword>
<evidence type="ECO:0000256" key="1">
    <source>
        <dbReference type="ARBA" id="ARBA00022484"/>
    </source>
</evidence>
<reference evidence="4" key="1">
    <citation type="submission" date="2018-11" db="EMBL/GenBank/DDBJ databases">
        <authorList>
            <person name="Neupane A."/>
            <person name="Marzano S.-Y."/>
        </authorList>
    </citation>
    <scope>NUCLEOTIDE SEQUENCE</scope>
    <source>
        <strain evidence="4">MH7329308</strain>
    </source>
</reference>
<dbReference type="PANTHER" id="PTHR34456">
    <property type="entry name" value="MITOVIRUS RNA-DEPENDENT RNA POLYMERASE"/>
    <property type="match status" value="1"/>
</dbReference>
<keyword evidence="2" id="KW-0808">Transferase</keyword>
<keyword evidence="1 4" id="KW-0696">RNA-directed RNA polymerase</keyword>
<dbReference type="SUPFAM" id="SSF56672">
    <property type="entry name" value="DNA/RNA polymerases"/>
    <property type="match status" value="1"/>
</dbReference>
<dbReference type="InterPro" id="IPR043502">
    <property type="entry name" value="DNA/RNA_pol_sf"/>
</dbReference>
<dbReference type="EMBL" id="MK156099">
    <property type="protein sequence ID" value="AZJ25096.1"/>
    <property type="molecule type" value="Genomic_RNA"/>
</dbReference>
<evidence type="ECO:0000313" key="4">
    <source>
        <dbReference type="EMBL" id="AZJ25096.1"/>
    </source>
</evidence>
<accession>A0A3S8QL55</accession>
<evidence type="ECO:0000256" key="2">
    <source>
        <dbReference type="ARBA" id="ARBA00022679"/>
    </source>
</evidence>
<dbReference type="GO" id="GO:0003968">
    <property type="term" value="F:RNA-directed RNA polymerase activity"/>
    <property type="evidence" value="ECO:0007669"/>
    <property type="project" value="UniProtKB-KW"/>
</dbReference>